<name>A0ACC9D1H0_9FIRM</name>
<sequence>MQKLVVDAPDKLEKGESFGPGGVRINGKMKIQYKNPETLENYLKRENKTQYTRNINAVCGNEKVDNRITKIAKVFARELIYEGWRRHGDEMVDFLWNGIDKIFRMKDTESSIKAVQIMEQNKARVQYPYNTMLFQQRQQNDSTRDSSVC</sequence>
<proteinExistence type="predicted"/>
<evidence type="ECO:0000313" key="2">
    <source>
        <dbReference type="Proteomes" id="UP000220959"/>
    </source>
</evidence>
<reference evidence="1 2" key="1">
    <citation type="journal article" date="2017" name="Front. Microbiol.">
        <title>New Insights into the Diversity of the Genus Faecalibacterium.</title>
        <authorList>
            <person name="Benevides L."/>
            <person name="Burman S."/>
            <person name="Martin R."/>
            <person name="Robert V."/>
            <person name="Thomas M."/>
            <person name="Miquel S."/>
            <person name="Chain F."/>
            <person name="Sokol H."/>
            <person name="Bermudez-Humaran L.G."/>
            <person name="Morrison M."/>
            <person name="Langella P."/>
            <person name="Azevedo V.A."/>
            <person name="Chatel J.M."/>
            <person name="Soares S."/>
        </authorList>
    </citation>
    <scope>NUCLEOTIDE SEQUENCE [LARGE SCALE GENOMIC DNA]</scope>
    <source>
        <strain evidence="2">CNCM I-4541</strain>
    </source>
</reference>
<protein>
    <submittedName>
        <fullName evidence="1">Uncharacterized protein</fullName>
    </submittedName>
</protein>
<evidence type="ECO:0000313" key="1">
    <source>
        <dbReference type="EMBL" id="PDX61869.1"/>
    </source>
</evidence>
<gene>
    <name evidence="1" type="ORF">CGS49_03740</name>
</gene>
<comment type="caution">
    <text evidence="1">The sequence shown here is derived from an EMBL/GenBank/DDBJ whole genome shotgun (WGS) entry which is preliminary data.</text>
</comment>
<keyword evidence="2" id="KW-1185">Reference proteome</keyword>
<accession>A0ACC9D1H0</accession>
<dbReference type="Proteomes" id="UP000220959">
    <property type="component" value="Unassembled WGS sequence"/>
</dbReference>
<dbReference type="EMBL" id="NMTR01000010">
    <property type="protein sequence ID" value="PDX61869.1"/>
    <property type="molecule type" value="Genomic_DNA"/>
</dbReference>
<organism evidence="1 2">
    <name type="scientific">Faecalibacterium langellae</name>
    <dbReference type="NCBI Taxonomy" id="3435293"/>
    <lineage>
        <taxon>Bacteria</taxon>
        <taxon>Bacillati</taxon>
        <taxon>Bacillota</taxon>
        <taxon>Clostridia</taxon>
        <taxon>Eubacteriales</taxon>
        <taxon>Oscillospiraceae</taxon>
        <taxon>Faecalibacterium</taxon>
    </lineage>
</organism>